<dbReference type="Proteomes" id="UP000298663">
    <property type="component" value="Unassembled WGS sequence"/>
</dbReference>
<feature type="compositionally biased region" description="Basic and acidic residues" evidence="1">
    <location>
        <begin position="50"/>
        <end position="70"/>
    </location>
</feature>
<sequence length="158" mass="17944">MGRRSPRWRTDFGVREGRRRRSPEVRRREIGSDDVREWRKASTGHSSRLHKVEKSGERPTRKERGSDRNGPDGGEQVQGALRAVASEQEGRGRRDRNPPTAESRGARVHGDRKDLEGTQAWPTTSTSETKCLARVPSTWPSCTTTTKRSSCCFPRMRT</sequence>
<feature type="compositionally biased region" description="Basic and acidic residues" evidence="1">
    <location>
        <begin position="8"/>
        <end position="40"/>
    </location>
</feature>
<dbReference type="OrthoDB" id="533508at2759"/>
<proteinExistence type="predicted"/>
<feature type="compositionally biased region" description="Basic and acidic residues" evidence="1">
    <location>
        <begin position="88"/>
        <end position="97"/>
    </location>
</feature>
<reference evidence="2 3" key="2">
    <citation type="journal article" date="2019" name="G3 (Bethesda)">
        <title>Hybrid Assembly of the Genome of the Entomopathogenic Nematode Steinernema carpocapsae Identifies the X-Chromosome.</title>
        <authorList>
            <person name="Serra L."/>
            <person name="Macchietto M."/>
            <person name="Macias-Munoz A."/>
            <person name="McGill C.J."/>
            <person name="Rodriguez I.M."/>
            <person name="Rodriguez B."/>
            <person name="Murad R."/>
            <person name="Mortazavi A."/>
        </authorList>
    </citation>
    <scope>NUCLEOTIDE SEQUENCE [LARGE SCALE GENOMIC DNA]</scope>
    <source>
        <strain evidence="2 3">ALL</strain>
    </source>
</reference>
<gene>
    <name evidence="2" type="ORF">L596_004293</name>
</gene>
<feature type="region of interest" description="Disordered" evidence="1">
    <location>
        <begin position="1"/>
        <end position="127"/>
    </location>
</feature>
<evidence type="ECO:0000256" key="1">
    <source>
        <dbReference type="SAM" id="MobiDB-lite"/>
    </source>
</evidence>
<name>A0A4U8UVA2_STECR</name>
<accession>A0A4U8UVA2</accession>
<dbReference type="AlphaFoldDB" id="A0A4U8UVA2"/>
<keyword evidence="3" id="KW-1185">Reference proteome</keyword>
<evidence type="ECO:0000313" key="3">
    <source>
        <dbReference type="Proteomes" id="UP000298663"/>
    </source>
</evidence>
<protein>
    <submittedName>
        <fullName evidence="2">Uncharacterized protein</fullName>
    </submittedName>
</protein>
<comment type="caution">
    <text evidence="2">The sequence shown here is derived from an EMBL/GenBank/DDBJ whole genome shotgun (WGS) entry which is preliminary data.</text>
</comment>
<organism evidence="2 3">
    <name type="scientific">Steinernema carpocapsae</name>
    <name type="common">Entomopathogenic nematode</name>
    <dbReference type="NCBI Taxonomy" id="34508"/>
    <lineage>
        <taxon>Eukaryota</taxon>
        <taxon>Metazoa</taxon>
        <taxon>Ecdysozoa</taxon>
        <taxon>Nematoda</taxon>
        <taxon>Chromadorea</taxon>
        <taxon>Rhabditida</taxon>
        <taxon>Tylenchina</taxon>
        <taxon>Panagrolaimomorpha</taxon>
        <taxon>Strongyloidoidea</taxon>
        <taxon>Steinernematidae</taxon>
        <taxon>Steinernema</taxon>
    </lineage>
</organism>
<dbReference type="EMBL" id="AZBU02000001">
    <property type="protein sequence ID" value="TMS37340.1"/>
    <property type="molecule type" value="Genomic_DNA"/>
</dbReference>
<reference evidence="2 3" key="1">
    <citation type="journal article" date="2015" name="Genome Biol.">
        <title>Comparative genomics of Steinernema reveals deeply conserved gene regulatory networks.</title>
        <authorList>
            <person name="Dillman A.R."/>
            <person name="Macchietto M."/>
            <person name="Porter C.F."/>
            <person name="Rogers A."/>
            <person name="Williams B."/>
            <person name="Antoshechkin I."/>
            <person name="Lee M.M."/>
            <person name="Goodwin Z."/>
            <person name="Lu X."/>
            <person name="Lewis E.E."/>
            <person name="Goodrich-Blair H."/>
            <person name="Stock S.P."/>
            <person name="Adams B.J."/>
            <person name="Sternberg P.W."/>
            <person name="Mortazavi A."/>
        </authorList>
    </citation>
    <scope>NUCLEOTIDE SEQUENCE [LARGE SCALE GENOMIC DNA]</scope>
    <source>
        <strain evidence="2 3">ALL</strain>
    </source>
</reference>
<feature type="compositionally biased region" description="Basic and acidic residues" evidence="1">
    <location>
        <begin position="104"/>
        <end position="116"/>
    </location>
</feature>
<evidence type="ECO:0000313" key="2">
    <source>
        <dbReference type="EMBL" id="TMS37340.1"/>
    </source>
</evidence>